<accession>A0A0E4BRG6</accession>
<reference evidence="1 2" key="1">
    <citation type="submission" date="2014-11" db="EMBL/GenBank/DDBJ databases">
        <title>Symbiosis island explosion on the genome of extra-slow-growing strains of soybean bradyrhizobia with massive insertion sequences.</title>
        <authorList>
            <person name="Iida T."/>
            <person name="Minamisawa K."/>
        </authorList>
    </citation>
    <scope>NUCLEOTIDE SEQUENCE [LARGE SCALE GENOMIC DNA]</scope>
    <source>
        <strain evidence="1 2">NK6</strain>
    </source>
</reference>
<protein>
    <submittedName>
        <fullName evidence="1">Uncharacterized protein</fullName>
    </submittedName>
</protein>
<organism evidence="1 2">
    <name type="scientific">Bradyrhizobium diazoefficiens</name>
    <dbReference type="NCBI Taxonomy" id="1355477"/>
    <lineage>
        <taxon>Bacteria</taxon>
        <taxon>Pseudomonadati</taxon>
        <taxon>Pseudomonadota</taxon>
        <taxon>Alphaproteobacteria</taxon>
        <taxon>Hyphomicrobiales</taxon>
        <taxon>Nitrobacteraceae</taxon>
        <taxon>Bradyrhizobium</taxon>
    </lineage>
</organism>
<evidence type="ECO:0000313" key="2">
    <source>
        <dbReference type="Proteomes" id="UP000063308"/>
    </source>
</evidence>
<gene>
    <name evidence="1" type="ORF">NK6_5757</name>
</gene>
<evidence type="ECO:0000313" key="1">
    <source>
        <dbReference type="EMBL" id="BAR58914.1"/>
    </source>
</evidence>
<dbReference type="AlphaFoldDB" id="A0A0E4BRG6"/>
<name>A0A0E4BRG6_9BRAD</name>
<sequence length="230" mass="26123">MMFAIQDVEPDAPLLNLLCVNGTTKLPGTGAHDFLKAYNPDINYKRLKNARKRSVLRPFVDEVYEFKGWPKLAKRVFGITLPKIEPSEPVEADGKAQRLGLARGGPPESEEHIRLKEYVCNNPLLVGAPKGCKKGWPEKQLRSLDEIDVWFMSPGKELAVEVKSRRSNDFDLQRGIYQCVKYRTVLEAQNKADRITSKVRACLVSERKLPDDLARLADLLDIDVRVLRPR</sequence>
<dbReference type="Proteomes" id="UP000063308">
    <property type="component" value="Chromosome"/>
</dbReference>
<dbReference type="EMBL" id="AP014685">
    <property type="protein sequence ID" value="BAR58914.1"/>
    <property type="molecule type" value="Genomic_DNA"/>
</dbReference>
<proteinExistence type="predicted"/>